<dbReference type="RefSeq" id="WP_133194498.1">
    <property type="nucleotide sequence ID" value="NZ_JBHUCW010000006.1"/>
</dbReference>
<organism evidence="2 3">
    <name type="scientific">Paraburkholderia silviterrae</name>
    <dbReference type="NCBI Taxonomy" id="2528715"/>
    <lineage>
        <taxon>Bacteria</taxon>
        <taxon>Pseudomonadati</taxon>
        <taxon>Pseudomonadota</taxon>
        <taxon>Betaproteobacteria</taxon>
        <taxon>Burkholderiales</taxon>
        <taxon>Burkholderiaceae</taxon>
        <taxon>Paraburkholderia</taxon>
    </lineage>
</organism>
<accession>A0A4V6PJ56</accession>
<comment type="caution">
    <text evidence="2">The sequence shown here is derived from an EMBL/GenBank/DDBJ whole genome shotgun (WGS) entry which is preliminary data.</text>
</comment>
<dbReference type="OrthoDB" id="2902336at2"/>
<sequence>MAKSNEEFAAKIKEKAAIWGAIRKLDPMLQLKTCMRNNNLRNIDIAERLCVSEANISRILKGRGNVTLHTLYMLADAAETELVISIKGSDSGIIESSGTDEDRGELFTIGEDRDDASDVMAFSLSPGNVIPFPRAKQTDRDGVIGSFGGIESELCVAFG</sequence>
<dbReference type="CDD" id="cd00093">
    <property type="entry name" value="HTH_XRE"/>
    <property type="match status" value="1"/>
</dbReference>
<dbReference type="Proteomes" id="UP000295722">
    <property type="component" value="Unassembled WGS sequence"/>
</dbReference>
<feature type="domain" description="HTH cro/C1-type" evidence="1">
    <location>
        <begin position="44"/>
        <end position="85"/>
    </location>
</feature>
<dbReference type="AlphaFoldDB" id="A0A4V6PJ56"/>
<gene>
    <name evidence="2" type="ORF">EYW47_08910</name>
</gene>
<dbReference type="EMBL" id="SMRP01000003">
    <property type="protein sequence ID" value="TDG24661.1"/>
    <property type="molecule type" value="Genomic_DNA"/>
</dbReference>
<dbReference type="Pfam" id="PF01381">
    <property type="entry name" value="HTH_3"/>
    <property type="match status" value="1"/>
</dbReference>
<dbReference type="SUPFAM" id="SSF47413">
    <property type="entry name" value="lambda repressor-like DNA-binding domains"/>
    <property type="match status" value="1"/>
</dbReference>
<reference evidence="2 3" key="1">
    <citation type="submission" date="2019-03" db="EMBL/GenBank/DDBJ databases">
        <title>Paraburkholderia sp. 4M-K11, isolated from subtropical forest soil.</title>
        <authorList>
            <person name="Gao Z.-H."/>
            <person name="Qiu L.-H."/>
        </authorList>
    </citation>
    <scope>NUCLEOTIDE SEQUENCE [LARGE SCALE GENOMIC DNA]</scope>
    <source>
        <strain evidence="2 3">4M-K11</strain>
    </source>
</reference>
<dbReference type="GO" id="GO:0003677">
    <property type="term" value="F:DNA binding"/>
    <property type="evidence" value="ECO:0007669"/>
    <property type="project" value="InterPro"/>
</dbReference>
<dbReference type="Gene3D" id="1.10.260.40">
    <property type="entry name" value="lambda repressor-like DNA-binding domains"/>
    <property type="match status" value="1"/>
</dbReference>
<name>A0A4V6PJ56_9BURK</name>
<proteinExistence type="predicted"/>
<protein>
    <submittedName>
        <fullName evidence="2">Helix-turn-helix domain-containing protein</fullName>
    </submittedName>
</protein>
<dbReference type="InterPro" id="IPR001387">
    <property type="entry name" value="Cro/C1-type_HTH"/>
</dbReference>
<evidence type="ECO:0000259" key="1">
    <source>
        <dbReference type="PROSITE" id="PS50943"/>
    </source>
</evidence>
<evidence type="ECO:0000313" key="2">
    <source>
        <dbReference type="EMBL" id="TDG24661.1"/>
    </source>
</evidence>
<keyword evidence="3" id="KW-1185">Reference proteome</keyword>
<dbReference type="InterPro" id="IPR010982">
    <property type="entry name" value="Lambda_DNA-bd_dom_sf"/>
</dbReference>
<dbReference type="PROSITE" id="PS50943">
    <property type="entry name" value="HTH_CROC1"/>
    <property type="match status" value="1"/>
</dbReference>
<evidence type="ECO:0000313" key="3">
    <source>
        <dbReference type="Proteomes" id="UP000295722"/>
    </source>
</evidence>